<reference evidence="1 2" key="1">
    <citation type="submission" date="2020-10" db="EMBL/GenBank/DDBJ databases">
        <authorList>
            <person name="Castelo-Branco R."/>
            <person name="Eusebio N."/>
            <person name="Adriana R."/>
            <person name="Vieira A."/>
            <person name="Brugerolle De Fraissinette N."/>
            <person name="Rezende De Castro R."/>
            <person name="Schneider M.P."/>
            <person name="Vasconcelos V."/>
            <person name="Leao P.N."/>
        </authorList>
    </citation>
    <scope>NUCLEOTIDE SEQUENCE [LARGE SCALE GENOMIC DNA]</scope>
    <source>
        <strain evidence="1 2">LEGE 06123</strain>
    </source>
</reference>
<comment type="caution">
    <text evidence="1">The sequence shown here is derived from an EMBL/GenBank/DDBJ whole genome shotgun (WGS) entry which is preliminary data.</text>
</comment>
<protein>
    <submittedName>
        <fullName evidence="1">Phenylacetaldoxime dehydratase family protein</fullName>
    </submittedName>
</protein>
<dbReference type="Pfam" id="PF13826">
    <property type="entry name" value="Monooxy_af470-like"/>
    <property type="match status" value="1"/>
</dbReference>
<evidence type="ECO:0000313" key="2">
    <source>
        <dbReference type="Proteomes" id="UP000651156"/>
    </source>
</evidence>
<evidence type="ECO:0000313" key="1">
    <source>
        <dbReference type="EMBL" id="MBE9190465.1"/>
    </source>
</evidence>
<dbReference type="EMBL" id="JADEWN010000017">
    <property type="protein sequence ID" value="MBE9190465.1"/>
    <property type="molecule type" value="Genomic_DNA"/>
</dbReference>
<dbReference type="Proteomes" id="UP000651156">
    <property type="component" value="Unassembled WGS sequence"/>
</dbReference>
<keyword evidence="2" id="KW-1185">Reference proteome</keyword>
<sequence>MLQPTNEAYIAALWEHPQLCLAFFGVQFQTQAGQRLYEESGIREEMFSALKAATSEGLLLNRMLTSPEGPLLMQYWQSYSSLETWARKMPHTRWWNWLVENTGKGVAFYHEIYQVKTGEAIYEPGSSAVGPALFCSTQVVKSGEGRSRERQQRFVKDLQNKAI</sequence>
<dbReference type="RefSeq" id="WP_193931647.1">
    <property type="nucleotide sequence ID" value="NZ_CAWPMZ010000036.1"/>
</dbReference>
<organism evidence="1 2">
    <name type="scientific">Gloeocapsopsis crepidinum LEGE 06123</name>
    <dbReference type="NCBI Taxonomy" id="588587"/>
    <lineage>
        <taxon>Bacteria</taxon>
        <taxon>Bacillati</taxon>
        <taxon>Cyanobacteriota</taxon>
        <taxon>Cyanophyceae</taxon>
        <taxon>Oscillatoriophycideae</taxon>
        <taxon>Chroococcales</taxon>
        <taxon>Chroococcaceae</taxon>
        <taxon>Gloeocapsopsis</taxon>
    </lineage>
</organism>
<accession>A0ABR9US53</accession>
<dbReference type="InterPro" id="IPR025444">
    <property type="entry name" value="Monooxy_af470"/>
</dbReference>
<name>A0ABR9US53_9CHRO</name>
<gene>
    <name evidence="1" type="ORF">IQ230_08850</name>
</gene>
<proteinExistence type="predicted"/>